<evidence type="ECO:0000256" key="1">
    <source>
        <dbReference type="SAM" id="MobiDB-lite"/>
    </source>
</evidence>
<dbReference type="Proteomes" id="UP000050867">
    <property type="component" value="Unassembled WGS sequence"/>
</dbReference>
<feature type="region of interest" description="Disordered" evidence="1">
    <location>
        <begin position="175"/>
        <end position="204"/>
    </location>
</feature>
<comment type="caution">
    <text evidence="3">The sequence shown here is derived from an EMBL/GenBank/DDBJ whole genome shotgun (WGS) entry which is preliminary data.</text>
</comment>
<dbReference type="STRING" id="76728.AQ490_13845"/>
<feature type="compositionally biased region" description="Low complexity" evidence="1">
    <location>
        <begin position="262"/>
        <end position="286"/>
    </location>
</feature>
<feature type="transmembrane region" description="Helical" evidence="2">
    <location>
        <begin position="220"/>
        <end position="239"/>
    </location>
</feature>
<keyword evidence="2" id="KW-0472">Membrane</keyword>
<sequence>MALTVRNDTDIVEAYTFEPVGDCAAWTTVEPARVSLYPGTSETVTVRLAPPRSPEVRAGEVPLGVRVVPVERPDAVTVPETTVVITAFQELRAELEPTTRRGWLSGRYRTTVRNLGNTATAVTLTGRQPGSDLRLTSAPGALHIAPGGSAAARLRVRARRPVWFGEPVTWPFEVEVARDPDGPRGSLAAPRPDAGPEPEETGEQHALQGEFVQQVVFPRWLLLLLAALLALLVAWFLLVRPAVESTAKEAADDAARENVAAAGKGTPTGAPAPGTPGQDPRGTGTEQPGGGQGAQETQRNGGSTTAPAGSGVPGTGRQSSATVEVRTGDGARENGAYRVPEGKVFGITDIVVANFQGDEGLVTVTFGNRKITTIALETFRNQDYHWVTPIEVPEKQAVTVSVTCDEPGTPASGKPASGCVEVLNVSGVLSDIQR</sequence>
<accession>A0A0T6LX39</accession>
<gene>
    <name evidence="3" type="ORF">AQ490_13845</name>
</gene>
<protein>
    <submittedName>
        <fullName evidence="3">Hydrolytic protein</fullName>
    </submittedName>
</protein>
<dbReference type="eggNOG" id="COG1470">
    <property type="taxonomic scope" value="Bacteria"/>
</dbReference>
<evidence type="ECO:0000313" key="4">
    <source>
        <dbReference type="Proteomes" id="UP000050867"/>
    </source>
</evidence>
<reference evidence="3 4" key="1">
    <citation type="submission" date="2015-10" db="EMBL/GenBank/DDBJ databases">
        <title>Draft genome sequence of pyrrolomycin-producing Streptomyces vitaminophilus.</title>
        <authorList>
            <person name="Graham D.E."/>
            <person name="Mahan K.M."/>
            <person name="Klingeman D.M."/>
            <person name="Hettich R.L."/>
            <person name="Parry R.J."/>
        </authorList>
    </citation>
    <scope>NUCLEOTIDE SEQUENCE [LARGE SCALE GENOMIC DNA]</scope>
    <source>
        <strain evidence="3 4">ATCC 31673</strain>
    </source>
</reference>
<feature type="region of interest" description="Disordered" evidence="1">
    <location>
        <begin position="262"/>
        <end position="336"/>
    </location>
</feature>
<keyword evidence="2" id="KW-1133">Transmembrane helix</keyword>
<proteinExistence type="predicted"/>
<dbReference type="AlphaFoldDB" id="A0A0T6LX39"/>
<evidence type="ECO:0000256" key="2">
    <source>
        <dbReference type="SAM" id="Phobius"/>
    </source>
</evidence>
<dbReference type="OrthoDB" id="3444343at2"/>
<keyword evidence="4" id="KW-1185">Reference proteome</keyword>
<evidence type="ECO:0000313" key="3">
    <source>
        <dbReference type="EMBL" id="KRV50711.1"/>
    </source>
</evidence>
<keyword evidence="2" id="KW-0812">Transmembrane</keyword>
<organism evidence="3 4">
    <name type="scientific">Wenjunlia vitaminophila</name>
    <name type="common">Streptomyces vitaminophilus</name>
    <dbReference type="NCBI Taxonomy" id="76728"/>
    <lineage>
        <taxon>Bacteria</taxon>
        <taxon>Bacillati</taxon>
        <taxon>Actinomycetota</taxon>
        <taxon>Actinomycetes</taxon>
        <taxon>Kitasatosporales</taxon>
        <taxon>Streptomycetaceae</taxon>
        <taxon>Wenjunlia</taxon>
    </lineage>
</organism>
<name>A0A0T6LX39_WENVI</name>
<dbReference type="EMBL" id="LLZU01000005">
    <property type="protein sequence ID" value="KRV50711.1"/>
    <property type="molecule type" value="Genomic_DNA"/>
</dbReference>